<reference evidence="6" key="1">
    <citation type="journal article" date="2020" name="mSystems">
        <title>Genome- and Community-Level Interaction Insights into Carbon Utilization and Element Cycling Functions of Hydrothermarchaeota in Hydrothermal Sediment.</title>
        <authorList>
            <person name="Zhou Z."/>
            <person name="Liu Y."/>
            <person name="Xu W."/>
            <person name="Pan J."/>
            <person name="Luo Z.H."/>
            <person name="Li M."/>
        </authorList>
    </citation>
    <scope>NUCLEOTIDE SEQUENCE [LARGE SCALE GENOMIC DNA]</scope>
    <source>
        <strain evidence="6">SpSt-769</strain>
    </source>
</reference>
<dbReference type="PANTHER" id="PTHR43855">
    <property type="entry name" value="THIOSULFATE SULFURTRANSFERASE"/>
    <property type="match status" value="1"/>
</dbReference>
<dbReference type="CDD" id="cd01448">
    <property type="entry name" value="TST_Repeat_1"/>
    <property type="match status" value="1"/>
</dbReference>
<dbReference type="PROSITE" id="PS00683">
    <property type="entry name" value="RHODANESE_2"/>
    <property type="match status" value="1"/>
</dbReference>
<feature type="domain" description="Rhodanese" evidence="5">
    <location>
        <begin position="63"/>
        <end position="168"/>
    </location>
</feature>
<dbReference type="Pfam" id="PF00581">
    <property type="entry name" value="Rhodanese"/>
    <property type="match status" value="2"/>
</dbReference>
<evidence type="ECO:0000256" key="3">
    <source>
        <dbReference type="SAM" id="MobiDB-lite"/>
    </source>
</evidence>
<dbReference type="AlphaFoldDB" id="A0A7C4EY69"/>
<proteinExistence type="predicted"/>
<dbReference type="InterPro" id="IPR001763">
    <property type="entry name" value="Rhodanese-like_dom"/>
</dbReference>
<feature type="compositionally biased region" description="Basic and acidic residues" evidence="3">
    <location>
        <begin position="339"/>
        <end position="348"/>
    </location>
</feature>
<dbReference type="PROSITE" id="PS51257">
    <property type="entry name" value="PROKAR_LIPOPROTEIN"/>
    <property type="match status" value="1"/>
</dbReference>
<sequence>MKTKCKHPALGWSIVLCSITLMACQVLASSAFAVENGGYPRSDFLVSTQWLQDHLNDPNVRIIDRQDTLPDEDLFAKGHIPNALRMTTDAVKGTKLGIPEMLIAKNFIDYLESHGISSDHHVVIVAPCSKLQAATRVFWALELFGHTKVSLLDGGTDKWLAEKRPWTTDVKSYPKTSYKVDLQRQRLLTGEELFGWLGLFKQLDIVLIDARKADEYAGQKMSRASEKLGRIPGAVSLPFDRLLVGDSYKEFKTANEIKQAFDSVGAAPAKNVFFSCVSGCAASVDYFAARLLGFPKAAVYDGSWIEWSRKDYPVEAGDQAGTNGSGDKEKAPKAKSPAKKPELPRTGC</sequence>
<dbReference type="EMBL" id="DTGT01000325">
    <property type="protein sequence ID" value="HGH61635.1"/>
    <property type="molecule type" value="Genomic_DNA"/>
</dbReference>
<dbReference type="GO" id="GO:0004792">
    <property type="term" value="F:thiosulfate-cyanide sulfurtransferase activity"/>
    <property type="evidence" value="ECO:0007669"/>
    <property type="project" value="InterPro"/>
</dbReference>
<accession>A0A7C4EY69</accession>
<dbReference type="Gene3D" id="3.40.250.10">
    <property type="entry name" value="Rhodanese-like domain"/>
    <property type="match status" value="2"/>
</dbReference>
<gene>
    <name evidence="6" type="ORF">ENV54_10095</name>
</gene>
<comment type="caution">
    <text evidence="6">The sequence shown here is derived from an EMBL/GenBank/DDBJ whole genome shotgun (WGS) entry which is preliminary data.</text>
</comment>
<protein>
    <recommendedName>
        <fullName evidence="2">Sulfurtransferase</fullName>
    </recommendedName>
</protein>
<feature type="region of interest" description="Disordered" evidence="3">
    <location>
        <begin position="315"/>
        <end position="348"/>
    </location>
</feature>
<dbReference type="SUPFAM" id="SSF52821">
    <property type="entry name" value="Rhodanese/Cell cycle control phosphatase"/>
    <property type="match status" value="2"/>
</dbReference>
<evidence type="ECO:0000313" key="6">
    <source>
        <dbReference type="EMBL" id="HGH61635.1"/>
    </source>
</evidence>
<dbReference type="InterPro" id="IPR001307">
    <property type="entry name" value="Thiosulphate_STrfase_CS"/>
</dbReference>
<keyword evidence="1" id="KW-0677">Repeat</keyword>
<dbReference type="CDD" id="cd01449">
    <property type="entry name" value="TST_Repeat_2"/>
    <property type="match status" value="1"/>
</dbReference>
<keyword evidence="2 6" id="KW-0808">Transferase</keyword>
<dbReference type="InterPro" id="IPR036873">
    <property type="entry name" value="Rhodanese-like_dom_sf"/>
</dbReference>
<feature type="signal peptide" evidence="4">
    <location>
        <begin position="1"/>
        <end position="33"/>
    </location>
</feature>
<dbReference type="PROSITE" id="PS50206">
    <property type="entry name" value="RHODANESE_3"/>
    <property type="match status" value="2"/>
</dbReference>
<dbReference type="PANTHER" id="PTHR43855:SF1">
    <property type="entry name" value="THIOSULFATE SULFURTRANSFERASE"/>
    <property type="match status" value="1"/>
</dbReference>
<name>A0A7C4EY69_9BACT</name>
<feature type="domain" description="Rhodanese" evidence="5">
    <location>
        <begin position="204"/>
        <end position="316"/>
    </location>
</feature>
<keyword evidence="4" id="KW-0732">Signal</keyword>
<evidence type="ECO:0000256" key="2">
    <source>
        <dbReference type="RuleBase" id="RU000507"/>
    </source>
</evidence>
<organism evidence="6">
    <name type="scientific">Desulfomonile tiedjei</name>
    <dbReference type="NCBI Taxonomy" id="2358"/>
    <lineage>
        <taxon>Bacteria</taxon>
        <taxon>Pseudomonadati</taxon>
        <taxon>Thermodesulfobacteriota</taxon>
        <taxon>Desulfomonilia</taxon>
        <taxon>Desulfomonilales</taxon>
        <taxon>Desulfomonilaceae</taxon>
        <taxon>Desulfomonile</taxon>
    </lineage>
</organism>
<dbReference type="InterPro" id="IPR051126">
    <property type="entry name" value="Thiosulfate_sulfurtransferase"/>
</dbReference>
<evidence type="ECO:0000256" key="4">
    <source>
        <dbReference type="SAM" id="SignalP"/>
    </source>
</evidence>
<dbReference type="SMART" id="SM00450">
    <property type="entry name" value="RHOD"/>
    <property type="match status" value="2"/>
</dbReference>
<evidence type="ECO:0000256" key="1">
    <source>
        <dbReference type="ARBA" id="ARBA00022737"/>
    </source>
</evidence>
<feature type="chain" id="PRO_5027663915" description="Sulfurtransferase" evidence="4">
    <location>
        <begin position="34"/>
        <end position="348"/>
    </location>
</feature>
<evidence type="ECO:0000259" key="5">
    <source>
        <dbReference type="PROSITE" id="PS50206"/>
    </source>
</evidence>